<dbReference type="EMBL" id="JAASQP010000001">
    <property type="protein sequence ID" value="NIJ23086.1"/>
    <property type="molecule type" value="Genomic_DNA"/>
</dbReference>
<feature type="transmembrane region" description="Helical" evidence="6">
    <location>
        <begin position="113"/>
        <end position="135"/>
    </location>
</feature>
<feature type="transmembrane region" description="Helical" evidence="6">
    <location>
        <begin position="88"/>
        <end position="107"/>
    </location>
</feature>
<sequence>MNEIASQGQLRMSLFRWAAVTVPAVLMLGLVSARLVPSGSDNPWYVALAKPAITPPGWLFPVAWTLLYLLMGLAIAVILNARGSRGRGLAITLFVVQLALNLIWSPTFFGAQAVFAAFLIIVAMDVAAIATTLAFGRIRPLAAWLMVPYLVWISFAGVLNWSIHRMNPNAQALVPKASSTQIEL</sequence>
<dbReference type="CDD" id="cd15904">
    <property type="entry name" value="TSPO_MBR"/>
    <property type="match status" value="1"/>
</dbReference>
<keyword evidence="8" id="KW-1185">Reference proteome</keyword>
<protein>
    <submittedName>
        <fullName evidence="7">Tryptophan-rich sensory protein</fullName>
    </submittedName>
</protein>
<dbReference type="PANTHER" id="PTHR10057">
    <property type="entry name" value="PERIPHERAL-TYPE BENZODIAZEPINE RECEPTOR"/>
    <property type="match status" value="1"/>
</dbReference>
<evidence type="ECO:0000313" key="8">
    <source>
        <dbReference type="Proteomes" id="UP000788153"/>
    </source>
</evidence>
<evidence type="ECO:0000256" key="2">
    <source>
        <dbReference type="ARBA" id="ARBA00007524"/>
    </source>
</evidence>
<keyword evidence="5 6" id="KW-0472">Membrane</keyword>
<feature type="transmembrane region" description="Helical" evidence="6">
    <location>
        <begin position="57"/>
        <end position="81"/>
    </location>
</feature>
<evidence type="ECO:0000256" key="6">
    <source>
        <dbReference type="SAM" id="Phobius"/>
    </source>
</evidence>
<feature type="transmembrane region" description="Helical" evidence="6">
    <location>
        <begin position="142"/>
        <end position="163"/>
    </location>
</feature>
<accession>A0ABX0TXQ7</accession>
<dbReference type="Gene3D" id="1.20.1260.100">
    <property type="entry name" value="TspO/MBR protein"/>
    <property type="match status" value="1"/>
</dbReference>
<evidence type="ECO:0000256" key="1">
    <source>
        <dbReference type="ARBA" id="ARBA00004141"/>
    </source>
</evidence>
<evidence type="ECO:0000256" key="5">
    <source>
        <dbReference type="ARBA" id="ARBA00023136"/>
    </source>
</evidence>
<reference evidence="7 8" key="1">
    <citation type="submission" date="2020-03" db="EMBL/GenBank/DDBJ databases">
        <title>Genomic Encyclopedia of Type Strains, Phase IV (KMG-IV): sequencing the most valuable type-strain genomes for metagenomic binning, comparative biology and taxonomic classification.</title>
        <authorList>
            <person name="Goeker M."/>
        </authorList>
    </citation>
    <scope>NUCLEOTIDE SEQUENCE [LARGE SCALE GENOMIC DNA]</scope>
    <source>
        <strain evidence="7 8">DSM 22753</strain>
    </source>
</reference>
<evidence type="ECO:0000256" key="4">
    <source>
        <dbReference type="ARBA" id="ARBA00022989"/>
    </source>
</evidence>
<dbReference type="Pfam" id="PF03073">
    <property type="entry name" value="TspO_MBR"/>
    <property type="match status" value="1"/>
</dbReference>
<name>A0ABX0TXQ7_9SPHN</name>
<dbReference type="PIRSF" id="PIRSF005859">
    <property type="entry name" value="PBR"/>
    <property type="match status" value="1"/>
</dbReference>
<organism evidence="7 8">
    <name type="scientific">Sphingomonas japonica</name>
    <dbReference type="NCBI Taxonomy" id="511662"/>
    <lineage>
        <taxon>Bacteria</taxon>
        <taxon>Pseudomonadati</taxon>
        <taxon>Pseudomonadota</taxon>
        <taxon>Alphaproteobacteria</taxon>
        <taxon>Sphingomonadales</taxon>
        <taxon>Sphingomonadaceae</taxon>
        <taxon>Sphingomonas</taxon>
    </lineage>
</organism>
<proteinExistence type="inferred from homology"/>
<keyword evidence="4 6" id="KW-1133">Transmembrane helix</keyword>
<dbReference type="RefSeq" id="WP_180345106.1">
    <property type="nucleotide sequence ID" value="NZ_BAAAEV010000001.1"/>
</dbReference>
<dbReference type="Proteomes" id="UP000788153">
    <property type="component" value="Unassembled WGS sequence"/>
</dbReference>
<dbReference type="PANTHER" id="PTHR10057:SF0">
    <property type="entry name" value="TRANSLOCATOR PROTEIN"/>
    <property type="match status" value="1"/>
</dbReference>
<dbReference type="InterPro" id="IPR038330">
    <property type="entry name" value="TspO/MBR-related_sf"/>
</dbReference>
<comment type="subcellular location">
    <subcellularLocation>
        <location evidence="1">Membrane</location>
        <topology evidence="1">Multi-pass membrane protein</topology>
    </subcellularLocation>
</comment>
<evidence type="ECO:0000256" key="3">
    <source>
        <dbReference type="ARBA" id="ARBA00022692"/>
    </source>
</evidence>
<comment type="caution">
    <text evidence="7">The sequence shown here is derived from an EMBL/GenBank/DDBJ whole genome shotgun (WGS) entry which is preliminary data.</text>
</comment>
<dbReference type="InterPro" id="IPR004307">
    <property type="entry name" value="TspO_MBR"/>
</dbReference>
<comment type="similarity">
    <text evidence="2">Belongs to the TspO/BZRP family.</text>
</comment>
<keyword evidence="3 6" id="KW-0812">Transmembrane</keyword>
<evidence type="ECO:0000313" key="7">
    <source>
        <dbReference type="EMBL" id="NIJ23086.1"/>
    </source>
</evidence>
<gene>
    <name evidence="7" type="ORF">FHT01_000628</name>
</gene>